<organism evidence="1 2">
    <name type="scientific">Chryseobacterium gleum ATCC 35910</name>
    <dbReference type="NCBI Taxonomy" id="525257"/>
    <lineage>
        <taxon>Bacteria</taxon>
        <taxon>Pseudomonadati</taxon>
        <taxon>Bacteroidota</taxon>
        <taxon>Flavobacteriia</taxon>
        <taxon>Flavobacteriales</taxon>
        <taxon>Weeksellaceae</taxon>
        <taxon>Chryseobacterium group</taxon>
        <taxon>Chryseobacterium</taxon>
    </lineage>
</organism>
<reference evidence="1" key="1">
    <citation type="submission" date="2010-06" db="EMBL/GenBank/DDBJ databases">
        <authorList>
            <person name="Muzny D."/>
            <person name="Qin X."/>
            <person name="Buhay C."/>
            <person name="Dugan-Rocha S."/>
            <person name="Ding Y."/>
            <person name="Chen G."/>
            <person name="Hawes A."/>
            <person name="Holder M."/>
            <person name="Jhangiani S."/>
            <person name="Johnson A."/>
            <person name="Khan Z."/>
            <person name="Li Z."/>
            <person name="Liu W."/>
            <person name="Liu X."/>
            <person name="Perez L."/>
            <person name="Shen H."/>
            <person name="Wang Q."/>
            <person name="Watt J."/>
            <person name="Xi L."/>
            <person name="Xin Y."/>
            <person name="Zhou J."/>
            <person name="Deng J."/>
            <person name="Jiang H."/>
            <person name="Liu Y."/>
            <person name="Qu J."/>
            <person name="Song X.-Z."/>
            <person name="Zhang L."/>
            <person name="Villasana D."/>
            <person name="Johnson A."/>
            <person name="Liu J."/>
            <person name="Liyanage D."/>
            <person name="Lorensuhewa L."/>
            <person name="Robinson T."/>
            <person name="Song A."/>
            <person name="Song B.-B."/>
            <person name="Dinh H."/>
            <person name="Thornton R."/>
            <person name="Coyle M."/>
            <person name="Francisco L."/>
            <person name="Jackson L."/>
            <person name="Javaid M."/>
            <person name="Korchina V."/>
            <person name="Kovar C."/>
            <person name="Mata R."/>
            <person name="Mathew T."/>
            <person name="Ngo R."/>
            <person name="Nguyen L."/>
            <person name="Nguyen N."/>
            <person name="Okwuonu G."/>
            <person name="Ongeri F."/>
            <person name="Pham C."/>
            <person name="Simmons D."/>
            <person name="Wilczek-Boney K."/>
            <person name="Hale W."/>
            <person name="Jakkamsetti A."/>
            <person name="Pham P."/>
            <person name="Ruth R."/>
            <person name="San Lucas F."/>
            <person name="Warren J."/>
            <person name="Zhang J."/>
            <person name="Zhao Z."/>
            <person name="Zhou C."/>
            <person name="Zhu D."/>
            <person name="Lee S."/>
            <person name="Bess C."/>
            <person name="Blankenburg K."/>
            <person name="Forbes L."/>
            <person name="Fu Q."/>
            <person name="Gubbala S."/>
            <person name="Hirani K."/>
            <person name="Jayaseelan J.C."/>
            <person name="Lara F."/>
            <person name="Munidasa M."/>
            <person name="Palculict T."/>
            <person name="Patil S."/>
            <person name="Pu L.-L."/>
            <person name="Saada N."/>
            <person name="Tang L."/>
            <person name="Weissenberger G."/>
            <person name="Zhu Y."/>
            <person name="Hemphill L."/>
            <person name="Shang Y."/>
            <person name="Youmans B."/>
            <person name="Ayvaz T."/>
            <person name="Ross M."/>
            <person name="Santibanez J."/>
            <person name="Aqrawi P."/>
            <person name="Gross S."/>
            <person name="Joshi V."/>
            <person name="Fowler G."/>
            <person name="Nazareth L."/>
            <person name="Reid J."/>
            <person name="Worley K."/>
            <person name="Petrosino J."/>
            <person name="Highlander S."/>
            <person name="Gibbs R."/>
        </authorList>
    </citation>
    <scope>NUCLEOTIDE SEQUENCE [LARGE SCALE GENOMIC DNA]</scope>
    <source>
        <strain evidence="1">ATCC 35910</strain>
    </source>
</reference>
<proteinExistence type="predicted"/>
<protein>
    <submittedName>
        <fullName evidence="1">Uncharacterized protein</fullName>
    </submittedName>
</protein>
<name>A0ABN0ARA4_CHRGE</name>
<dbReference type="Proteomes" id="UP000002969">
    <property type="component" value="Unassembled WGS sequence"/>
</dbReference>
<evidence type="ECO:0000313" key="1">
    <source>
        <dbReference type="EMBL" id="EFK35588.1"/>
    </source>
</evidence>
<dbReference type="EMBL" id="ACKQ02000007">
    <property type="protein sequence ID" value="EFK35588.1"/>
    <property type="molecule type" value="Genomic_DNA"/>
</dbReference>
<evidence type="ECO:0000313" key="2">
    <source>
        <dbReference type="Proteomes" id="UP000002969"/>
    </source>
</evidence>
<comment type="caution">
    <text evidence="1">The sequence shown here is derived from an EMBL/GenBank/DDBJ whole genome shotgun (WGS) entry which is preliminary data.</text>
</comment>
<sequence>MEIVGFKLKIFQNYLFAGQTTNSLTAYSEKLTILSFIHLISWKLQMKFWTKLFGILNKTNLGNPS</sequence>
<accession>A0ABN0ARA4</accession>
<keyword evidence="2" id="KW-1185">Reference proteome</keyword>
<gene>
    <name evidence="1" type="ORF">HMPREF0204_14657</name>
</gene>